<evidence type="ECO:0000256" key="1">
    <source>
        <dbReference type="ARBA" id="ARBA00009437"/>
    </source>
</evidence>
<dbReference type="Pfam" id="PF00126">
    <property type="entry name" value="HTH_1"/>
    <property type="match status" value="1"/>
</dbReference>
<feature type="domain" description="HTH lysR-type" evidence="5">
    <location>
        <begin position="5"/>
        <end position="62"/>
    </location>
</feature>
<dbReference type="CDD" id="cd08432">
    <property type="entry name" value="PBP2_GcdR_TrpI_HvrB_AmpR_like"/>
    <property type="match status" value="1"/>
</dbReference>
<keyword evidence="2" id="KW-0805">Transcription regulation</keyword>
<keyword evidence="3" id="KW-0238">DNA-binding</keyword>
<dbReference type="PANTHER" id="PTHR30537:SF74">
    <property type="entry name" value="HTH-TYPE TRANSCRIPTIONAL REGULATOR TRPI"/>
    <property type="match status" value="1"/>
</dbReference>
<dbReference type="GO" id="GO:0003700">
    <property type="term" value="F:DNA-binding transcription factor activity"/>
    <property type="evidence" value="ECO:0007669"/>
    <property type="project" value="InterPro"/>
</dbReference>
<reference evidence="6 7" key="1">
    <citation type="submission" date="2019-12" db="EMBL/GenBank/DDBJ databases">
        <title>Genomic-based taxomic classification of the family Erythrobacteraceae.</title>
        <authorList>
            <person name="Xu L."/>
        </authorList>
    </citation>
    <scope>NUCLEOTIDE SEQUENCE [LARGE SCALE GENOMIC DNA]</scope>
    <source>
        <strain evidence="6 7">MCCC 1K02066</strain>
    </source>
</reference>
<keyword evidence="7" id="KW-1185">Reference proteome</keyword>
<evidence type="ECO:0000313" key="7">
    <source>
        <dbReference type="Proteomes" id="UP000469159"/>
    </source>
</evidence>
<organism evidence="6 7">
    <name type="scientific">Croceibacterium soli</name>
    <dbReference type="NCBI Taxonomy" id="1739690"/>
    <lineage>
        <taxon>Bacteria</taxon>
        <taxon>Pseudomonadati</taxon>
        <taxon>Pseudomonadota</taxon>
        <taxon>Alphaproteobacteria</taxon>
        <taxon>Sphingomonadales</taxon>
        <taxon>Erythrobacteraceae</taxon>
        <taxon>Croceibacterium</taxon>
    </lineage>
</organism>
<dbReference type="PROSITE" id="PS50931">
    <property type="entry name" value="HTH_LYSR"/>
    <property type="match status" value="1"/>
</dbReference>
<comment type="caution">
    <text evidence="6">The sequence shown here is derived from an EMBL/GenBank/DDBJ whole genome shotgun (WGS) entry which is preliminary data.</text>
</comment>
<dbReference type="InterPro" id="IPR005119">
    <property type="entry name" value="LysR_subst-bd"/>
</dbReference>
<dbReference type="FunFam" id="1.10.10.10:FF:000001">
    <property type="entry name" value="LysR family transcriptional regulator"/>
    <property type="match status" value="1"/>
</dbReference>
<name>A0A6I4UPP5_9SPHN</name>
<sequence>MDRLPPLSAIRAFEAAGRLEHFSRAAEELGMTQAAVSYQVRQLEERIGHPLFVREKGGVRLSEAGQRLLPAVTGAFAEMRQAFAGLDEESTGVLSVSASVSLGATWLSARIGRFQLAFPDLAVRLSLSNDVVDLARGEIDLAIRIGRGDWDGLRSDFLFRSHVTPICSPEFIERHEIRCPEDLLRVERLAPNDPWWAGWFAAAGVAESPAPRRGVVLDSQSQEASAVEAGFGIAMMTPLLWRAQLESGRLVQPFDTLYLPGSSNWLVHKAGRTGVRKIERFREWIQQELSRDADLLPEPLLLPPR</sequence>
<dbReference type="Pfam" id="PF03466">
    <property type="entry name" value="LysR_substrate"/>
    <property type="match status" value="1"/>
</dbReference>
<dbReference type="OrthoDB" id="9813056at2"/>
<comment type="similarity">
    <text evidence="1">Belongs to the LysR transcriptional regulatory family.</text>
</comment>
<dbReference type="SUPFAM" id="SSF46785">
    <property type="entry name" value="Winged helix' DNA-binding domain"/>
    <property type="match status" value="1"/>
</dbReference>
<dbReference type="RefSeq" id="WP_160745794.1">
    <property type="nucleotide sequence ID" value="NZ_WTYK01000002.1"/>
</dbReference>
<proteinExistence type="inferred from homology"/>
<evidence type="ECO:0000256" key="2">
    <source>
        <dbReference type="ARBA" id="ARBA00023015"/>
    </source>
</evidence>
<dbReference type="Proteomes" id="UP000469159">
    <property type="component" value="Unassembled WGS sequence"/>
</dbReference>
<dbReference type="InterPro" id="IPR058163">
    <property type="entry name" value="LysR-type_TF_proteobact-type"/>
</dbReference>
<dbReference type="Gene3D" id="1.10.10.10">
    <property type="entry name" value="Winged helix-like DNA-binding domain superfamily/Winged helix DNA-binding domain"/>
    <property type="match status" value="1"/>
</dbReference>
<evidence type="ECO:0000259" key="5">
    <source>
        <dbReference type="PROSITE" id="PS50931"/>
    </source>
</evidence>
<dbReference type="Gene3D" id="3.40.190.10">
    <property type="entry name" value="Periplasmic binding protein-like II"/>
    <property type="match status" value="2"/>
</dbReference>
<dbReference type="InterPro" id="IPR000847">
    <property type="entry name" value="LysR_HTH_N"/>
</dbReference>
<evidence type="ECO:0000313" key="6">
    <source>
        <dbReference type="EMBL" id="MXP40940.1"/>
    </source>
</evidence>
<dbReference type="InterPro" id="IPR036390">
    <property type="entry name" value="WH_DNA-bd_sf"/>
</dbReference>
<dbReference type="PRINTS" id="PR00039">
    <property type="entry name" value="HTHLYSR"/>
</dbReference>
<dbReference type="GO" id="GO:0006351">
    <property type="term" value="P:DNA-templated transcription"/>
    <property type="evidence" value="ECO:0007669"/>
    <property type="project" value="TreeGrafter"/>
</dbReference>
<keyword evidence="4" id="KW-0804">Transcription</keyword>
<dbReference type="EMBL" id="WTYK01000002">
    <property type="protein sequence ID" value="MXP40940.1"/>
    <property type="molecule type" value="Genomic_DNA"/>
</dbReference>
<dbReference type="GO" id="GO:0043565">
    <property type="term" value="F:sequence-specific DNA binding"/>
    <property type="evidence" value="ECO:0007669"/>
    <property type="project" value="TreeGrafter"/>
</dbReference>
<accession>A0A6I4UPP5</accession>
<protein>
    <submittedName>
        <fullName evidence="6">LysR family transcriptional regulator</fullName>
    </submittedName>
</protein>
<evidence type="ECO:0000256" key="3">
    <source>
        <dbReference type="ARBA" id="ARBA00023125"/>
    </source>
</evidence>
<dbReference type="AlphaFoldDB" id="A0A6I4UPP5"/>
<gene>
    <name evidence="6" type="ORF">GRI75_04685</name>
</gene>
<evidence type="ECO:0000256" key="4">
    <source>
        <dbReference type="ARBA" id="ARBA00023163"/>
    </source>
</evidence>
<dbReference type="PANTHER" id="PTHR30537">
    <property type="entry name" value="HTH-TYPE TRANSCRIPTIONAL REGULATOR"/>
    <property type="match status" value="1"/>
</dbReference>
<dbReference type="InterPro" id="IPR036388">
    <property type="entry name" value="WH-like_DNA-bd_sf"/>
</dbReference>
<dbReference type="SUPFAM" id="SSF53850">
    <property type="entry name" value="Periplasmic binding protein-like II"/>
    <property type="match status" value="1"/>
</dbReference>